<dbReference type="AlphaFoldDB" id="A0A397TDJ7"/>
<dbReference type="GO" id="GO:0005737">
    <property type="term" value="C:cytoplasm"/>
    <property type="evidence" value="ECO:0007669"/>
    <property type="project" value="TreeGrafter"/>
</dbReference>
<gene>
    <name evidence="3" type="ORF">C1645_815486</name>
</gene>
<dbReference type="InterPro" id="IPR012942">
    <property type="entry name" value="SRR1-like"/>
</dbReference>
<dbReference type="PANTHER" id="PTHR28626:SF3">
    <property type="entry name" value="SRR1-LIKE PROTEIN"/>
    <property type="match status" value="1"/>
</dbReference>
<sequence>MDDILNDKHNVFKYRNFKSQRSKKNRRGKNKWAIKEKTAIDIISYVEEKRQILLQSGFFQEVQETIKSKLFPPHRSKIVDIVCYGIGSIEKSIISQYQFALVLILRDLFGITGKAYAYDPISTSIDLEILLHYEINTIDANEKAKRTITNQTLFYMPHCPLGLYNNVIASNWEIKKLEKILLVGNRLDFYDETMSTSLLNSKAPYIGPISFFSSKYDDNLLIQMPTGTFDNLCWQWFPVDRELEKLDGKIEFWSSKITLEETEDPEII</sequence>
<dbReference type="PANTHER" id="PTHR28626">
    <property type="entry name" value="SRR1-LIKE PROTEIN"/>
    <property type="match status" value="1"/>
</dbReference>
<dbReference type="GO" id="GO:0005634">
    <property type="term" value="C:nucleus"/>
    <property type="evidence" value="ECO:0007669"/>
    <property type="project" value="TreeGrafter"/>
</dbReference>
<evidence type="ECO:0000313" key="3">
    <source>
        <dbReference type="EMBL" id="RIA96320.1"/>
    </source>
</evidence>
<protein>
    <recommendedName>
        <fullName evidence="2">SRR1-like domain-containing protein</fullName>
    </recommendedName>
</protein>
<name>A0A397TDJ7_9GLOM</name>
<dbReference type="InterPro" id="IPR040044">
    <property type="entry name" value="SRR1L"/>
</dbReference>
<dbReference type="Pfam" id="PF07985">
    <property type="entry name" value="SRR1"/>
    <property type="match status" value="1"/>
</dbReference>
<dbReference type="OrthoDB" id="551431at2759"/>
<feature type="domain" description="SRR1-like" evidence="2">
    <location>
        <begin position="66"/>
        <end position="236"/>
    </location>
</feature>
<reference evidence="3 4" key="1">
    <citation type="submission" date="2018-06" db="EMBL/GenBank/DDBJ databases">
        <title>Comparative genomics reveals the genomic features of Rhizophagus irregularis, R. cerebriforme, R. diaphanum and Gigaspora rosea, and their symbiotic lifestyle signature.</title>
        <authorList>
            <person name="Morin E."/>
            <person name="San Clemente H."/>
            <person name="Chen E.C.H."/>
            <person name="De La Providencia I."/>
            <person name="Hainaut M."/>
            <person name="Kuo A."/>
            <person name="Kohler A."/>
            <person name="Murat C."/>
            <person name="Tang N."/>
            <person name="Roy S."/>
            <person name="Loubradou J."/>
            <person name="Henrissat B."/>
            <person name="Grigoriev I.V."/>
            <person name="Corradi N."/>
            <person name="Roux C."/>
            <person name="Martin F.M."/>
        </authorList>
    </citation>
    <scope>NUCLEOTIDE SEQUENCE [LARGE SCALE GENOMIC DNA]</scope>
    <source>
        <strain evidence="3 4">DAOM 227022</strain>
    </source>
</reference>
<keyword evidence="4" id="KW-1185">Reference proteome</keyword>
<organism evidence="3 4">
    <name type="scientific">Glomus cerebriforme</name>
    <dbReference type="NCBI Taxonomy" id="658196"/>
    <lineage>
        <taxon>Eukaryota</taxon>
        <taxon>Fungi</taxon>
        <taxon>Fungi incertae sedis</taxon>
        <taxon>Mucoromycota</taxon>
        <taxon>Glomeromycotina</taxon>
        <taxon>Glomeromycetes</taxon>
        <taxon>Glomerales</taxon>
        <taxon>Glomeraceae</taxon>
        <taxon>Glomus</taxon>
    </lineage>
</organism>
<evidence type="ECO:0000313" key="4">
    <source>
        <dbReference type="Proteomes" id="UP000265703"/>
    </source>
</evidence>
<evidence type="ECO:0000256" key="1">
    <source>
        <dbReference type="ARBA" id="ARBA00009856"/>
    </source>
</evidence>
<comment type="caution">
    <text evidence="3">The sequence shown here is derived from an EMBL/GenBank/DDBJ whole genome shotgun (WGS) entry which is preliminary data.</text>
</comment>
<dbReference type="Proteomes" id="UP000265703">
    <property type="component" value="Unassembled WGS sequence"/>
</dbReference>
<accession>A0A397TDJ7</accession>
<evidence type="ECO:0000259" key="2">
    <source>
        <dbReference type="Pfam" id="PF07985"/>
    </source>
</evidence>
<proteinExistence type="inferred from homology"/>
<dbReference type="EMBL" id="QKYT01000046">
    <property type="protein sequence ID" value="RIA96320.1"/>
    <property type="molecule type" value="Genomic_DNA"/>
</dbReference>
<comment type="similarity">
    <text evidence="1">Belongs to the SRR1 family.</text>
</comment>